<dbReference type="RefSeq" id="WP_376830331.1">
    <property type="nucleotide sequence ID" value="NZ_JBHLWR010000006.1"/>
</dbReference>
<dbReference type="Proteomes" id="UP001595536">
    <property type="component" value="Unassembled WGS sequence"/>
</dbReference>
<keyword evidence="2" id="KW-1133">Transmembrane helix</keyword>
<accession>A0ABV7LD81</accession>
<gene>
    <name evidence="3" type="ORF">ACFOEX_05910</name>
</gene>
<evidence type="ECO:0000256" key="2">
    <source>
        <dbReference type="SAM" id="Phobius"/>
    </source>
</evidence>
<evidence type="ECO:0000313" key="3">
    <source>
        <dbReference type="EMBL" id="MFC3265890.1"/>
    </source>
</evidence>
<feature type="region of interest" description="Disordered" evidence="1">
    <location>
        <begin position="1"/>
        <end position="21"/>
    </location>
</feature>
<organism evidence="3 4">
    <name type="scientific">Camelimonas abortus</name>
    <dbReference type="NCBI Taxonomy" id="1017184"/>
    <lineage>
        <taxon>Bacteria</taxon>
        <taxon>Pseudomonadati</taxon>
        <taxon>Pseudomonadota</taxon>
        <taxon>Alphaproteobacteria</taxon>
        <taxon>Hyphomicrobiales</taxon>
        <taxon>Chelatococcaceae</taxon>
        <taxon>Camelimonas</taxon>
    </lineage>
</organism>
<feature type="transmembrane region" description="Helical" evidence="2">
    <location>
        <begin position="55"/>
        <end position="79"/>
    </location>
</feature>
<keyword evidence="2" id="KW-0812">Transmembrane</keyword>
<keyword evidence="2" id="KW-0472">Membrane</keyword>
<evidence type="ECO:0000256" key="1">
    <source>
        <dbReference type="SAM" id="MobiDB-lite"/>
    </source>
</evidence>
<protein>
    <submittedName>
        <fullName evidence="3">Uncharacterized protein</fullName>
    </submittedName>
</protein>
<evidence type="ECO:0000313" key="4">
    <source>
        <dbReference type="Proteomes" id="UP001595536"/>
    </source>
</evidence>
<name>A0ABV7LD81_9HYPH</name>
<comment type="caution">
    <text evidence="3">The sequence shown here is derived from an EMBL/GenBank/DDBJ whole genome shotgun (WGS) entry which is preliminary data.</text>
</comment>
<keyword evidence="4" id="KW-1185">Reference proteome</keyword>
<reference evidence="4" key="1">
    <citation type="journal article" date="2019" name="Int. J. Syst. Evol. Microbiol.">
        <title>The Global Catalogue of Microorganisms (GCM) 10K type strain sequencing project: providing services to taxonomists for standard genome sequencing and annotation.</title>
        <authorList>
            <consortium name="The Broad Institute Genomics Platform"/>
            <consortium name="The Broad Institute Genome Sequencing Center for Infectious Disease"/>
            <person name="Wu L."/>
            <person name="Ma J."/>
        </authorList>
    </citation>
    <scope>NUCLEOTIDE SEQUENCE [LARGE SCALE GENOMIC DNA]</scope>
    <source>
        <strain evidence="4">CCM 7941</strain>
    </source>
</reference>
<proteinExistence type="predicted"/>
<dbReference type="EMBL" id="JBHRUV010000023">
    <property type="protein sequence ID" value="MFC3265890.1"/>
    <property type="molecule type" value="Genomic_DNA"/>
</dbReference>
<sequence length="84" mass="8596">MTIHHHSPARRAGDAGGRALPFSAGQAAWSGPFADRPPAQGARVRTARVDEARDGGVRAAVIAVTLTVASALALSPFFLPVIPG</sequence>